<keyword evidence="3" id="KW-1185">Reference proteome</keyword>
<sequence length="267" mass="30134">MPPKPVFKTPFLSSEEIKLGNLIANIKEPELDAQECPWPLHKNKDYTVKRIHDMCAVAHTKERRLTALVSRLSKTPEPPASGSNDEGPSRGGKIYTLRTPNEYFHNLRKDQGARKWLQEQIEARALEVYLVAGLATLSQAPPTRGCASNATCEWKYPAWGEQIYAIRVMKVVFKFYQTNLFQTKSVGTAQLEKRSSWKVCSDTTTPFVQPSGWGEESLKGKETSVEDQGDGAEELYGKDGLFPLDEEDCQRPESRKDEVSWFSDDST</sequence>
<dbReference type="OrthoDB" id="5410365at2759"/>
<feature type="region of interest" description="Disordered" evidence="1">
    <location>
        <begin position="69"/>
        <end position="92"/>
    </location>
</feature>
<evidence type="ECO:0000313" key="2">
    <source>
        <dbReference type="EMBL" id="KAE8354411.1"/>
    </source>
</evidence>
<feature type="region of interest" description="Disordered" evidence="1">
    <location>
        <begin position="211"/>
        <end position="267"/>
    </location>
</feature>
<organism evidence="2 3">
    <name type="scientific">Aspergillus coremiiformis</name>
    <dbReference type="NCBI Taxonomy" id="138285"/>
    <lineage>
        <taxon>Eukaryota</taxon>
        <taxon>Fungi</taxon>
        <taxon>Dikarya</taxon>
        <taxon>Ascomycota</taxon>
        <taxon>Pezizomycotina</taxon>
        <taxon>Eurotiomycetes</taxon>
        <taxon>Eurotiomycetidae</taxon>
        <taxon>Eurotiales</taxon>
        <taxon>Aspergillaceae</taxon>
        <taxon>Aspergillus</taxon>
        <taxon>Aspergillus subgen. Circumdati</taxon>
    </lineage>
</organism>
<protein>
    <submittedName>
        <fullName evidence="2">Uncharacterized protein</fullName>
    </submittedName>
</protein>
<evidence type="ECO:0000256" key="1">
    <source>
        <dbReference type="SAM" id="MobiDB-lite"/>
    </source>
</evidence>
<proteinExistence type="predicted"/>
<evidence type="ECO:0000313" key="3">
    <source>
        <dbReference type="Proteomes" id="UP000327118"/>
    </source>
</evidence>
<feature type="compositionally biased region" description="Basic and acidic residues" evidence="1">
    <location>
        <begin position="249"/>
        <end position="259"/>
    </location>
</feature>
<name>A0A5N6Z9R4_9EURO</name>
<dbReference type="Proteomes" id="UP000327118">
    <property type="component" value="Unassembled WGS sequence"/>
</dbReference>
<dbReference type="EMBL" id="ML739073">
    <property type="protein sequence ID" value="KAE8354411.1"/>
    <property type="molecule type" value="Genomic_DNA"/>
</dbReference>
<reference evidence="3" key="1">
    <citation type="submission" date="2019-04" db="EMBL/GenBank/DDBJ databases">
        <title>Friends and foes A comparative genomics studyof 23 Aspergillus species from section Flavi.</title>
        <authorList>
            <consortium name="DOE Joint Genome Institute"/>
            <person name="Kjaerbolling I."/>
            <person name="Vesth T."/>
            <person name="Frisvad J.C."/>
            <person name="Nybo J.L."/>
            <person name="Theobald S."/>
            <person name="Kildgaard S."/>
            <person name="Isbrandt T."/>
            <person name="Kuo A."/>
            <person name="Sato A."/>
            <person name="Lyhne E.K."/>
            <person name="Kogle M.E."/>
            <person name="Wiebenga A."/>
            <person name="Kun R.S."/>
            <person name="Lubbers R.J."/>
            <person name="Makela M.R."/>
            <person name="Barry K."/>
            <person name="Chovatia M."/>
            <person name="Clum A."/>
            <person name="Daum C."/>
            <person name="Haridas S."/>
            <person name="He G."/>
            <person name="LaButti K."/>
            <person name="Lipzen A."/>
            <person name="Mondo S."/>
            <person name="Riley R."/>
            <person name="Salamov A."/>
            <person name="Simmons B.A."/>
            <person name="Magnuson J.K."/>
            <person name="Henrissat B."/>
            <person name="Mortensen U.H."/>
            <person name="Larsen T.O."/>
            <person name="Devries R.P."/>
            <person name="Grigoriev I.V."/>
            <person name="Machida M."/>
            <person name="Baker S.E."/>
            <person name="Andersen M.R."/>
        </authorList>
    </citation>
    <scope>NUCLEOTIDE SEQUENCE [LARGE SCALE GENOMIC DNA]</scope>
    <source>
        <strain evidence="3">CBS 553.77</strain>
    </source>
</reference>
<gene>
    <name evidence="2" type="ORF">BDV28DRAFT_147142</name>
</gene>
<dbReference type="AlphaFoldDB" id="A0A5N6Z9R4"/>
<accession>A0A5N6Z9R4</accession>